<gene>
    <name evidence="3" type="ORF">Syun_016091</name>
</gene>
<protein>
    <recommendedName>
        <fullName evidence="2">Ubiquitin-like domain-containing protein</fullName>
    </recommendedName>
</protein>
<dbReference type="Pfam" id="PF00240">
    <property type="entry name" value="ubiquitin"/>
    <property type="match status" value="1"/>
</dbReference>
<proteinExistence type="predicted"/>
<evidence type="ECO:0000259" key="2">
    <source>
        <dbReference type="PROSITE" id="PS50053"/>
    </source>
</evidence>
<keyword evidence="4" id="KW-1185">Reference proteome</keyword>
<evidence type="ECO:0000313" key="3">
    <source>
        <dbReference type="EMBL" id="KAK9127294.1"/>
    </source>
</evidence>
<comment type="caution">
    <text evidence="3">The sequence shown here is derived from an EMBL/GenBank/DDBJ whole genome shotgun (WGS) entry which is preliminary data.</text>
</comment>
<dbReference type="InterPro" id="IPR029071">
    <property type="entry name" value="Ubiquitin-like_domsf"/>
</dbReference>
<dbReference type="AlphaFoldDB" id="A0AAP0J4I2"/>
<dbReference type="Proteomes" id="UP001420932">
    <property type="component" value="Unassembled WGS sequence"/>
</dbReference>
<dbReference type="GO" id="GO:0003729">
    <property type="term" value="F:mRNA binding"/>
    <property type="evidence" value="ECO:0007669"/>
    <property type="project" value="UniProtKB-ARBA"/>
</dbReference>
<dbReference type="InterPro" id="IPR000626">
    <property type="entry name" value="Ubiquitin-like_dom"/>
</dbReference>
<dbReference type="PANTHER" id="PTHR10666">
    <property type="entry name" value="UBIQUITIN"/>
    <property type="match status" value="1"/>
</dbReference>
<accession>A0AAP0J4I2</accession>
<dbReference type="PRINTS" id="PR00348">
    <property type="entry name" value="UBIQUITIN"/>
</dbReference>
<organism evidence="3 4">
    <name type="scientific">Stephania yunnanensis</name>
    <dbReference type="NCBI Taxonomy" id="152371"/>
    <lineage>
        <taxon>Eukaryota</taxon>
        <taxon>Viridiplantae</taxon>
        <taxon>Streptophyta</taxon>
        <taxon>Embryophyta</taxon>
        <taxon>Tracheophyta</taxon>
        <taxon>Spermatophyta</taxon>
        <taxon>Magnoliopsida</taxon>
        <taxon>Ranunculales</taxon>
        <taxon>Menispermaceae</taxon>
        <taxon>Menispermoideae</taxon>
        <taxon>Cissampelideae</taxon>
        <taxon>Stephania</taxon>
    </lineage>
</organism>
<reference evidence="3 4" key="1">
    <citation type="submission" date="2024-01" db="EMBL/GenBank/DDBJ databases">
        <title>Genome assemblies of Stephania.</title>
        <authorList>
            <person name="Yang L."/>
        </authorList>
    </citation>
    <scope>NUCLEOTIDE SEQUENCE [LARGE SCALE GENOMIC DNA]</scope>
    <source>
        <strain evidence="3">YNDBR</strain>
        <tissue evidence="3">Leaf</tissue>
    </source>
</reference>
<keyword evidence="1" id="KW-1017">Isopeptide bond</keyword>
<dbReference type="EMBL" id="JBBNAF010000007">
    <property type="protein sequence ID" value="KAK9127294.1"/>
    <property type="molecule type" value="Genomic_DNA"/>
</dbReference>
<dbReference type="SMART" id="SM00213">
    <property type="entry name" value="UBQ"/>
    <property type="match status" value="1"/>
</dbReference>
<dbReference type="PROSITE" id="PS50053">
    <property type="entry name" value="UBIQUITIN_2"/>
    <property type="match status" value="1"/>
</dbReference>
<dbReference type="InterPro" id="IPR050158">
    <property type="entry name" value="Ubiquitin_ubiquitin-like"/>
</dbReference>
<dbReference type="SUPFAM" id="SSF54236">
    <property type="entry name" value="Ubiquitin-like"/>
    <property type="match status" value="1"/>
</dbReference>
<feature type="domain" description="Ubiquitin-like" evidence="2">
    <location>
        <begin position="1"/>
        <end position="53"/>
    </location>
</feature>
<name>A0AAP0J4I2_9MAGN</name>
<evidence type="ECO:0000256" key="1">
    <source>
        <dbReference type="ARBA" id="ARBA00022499"/>
    </source>
</evidence>
<sequence length="182" mass="20509">MEIQVTNLKGRRIKIELDGLDSLDDLKNKILDKEGIPPDNQRFVYGGVQLDDDGFVLDQIKAIRNKNFPNERFSSSTFVNLHLIIRLRGGGNRIYHRPQGSSLSDQSSDSDSDFVVRRKGKCYYICSMHFTHISLDEFELHLVAGPKNAAFNGVDAIWRKQVASETRIHDLPTLSYAEGGAS</sequence>
<evidence type="ECO:0000313" key="4">
    <source>
        <dbReference type="Proteomes" id="UP001420932"/>
    </source>
</evidence>
<dbReference type="InterPro" id="IPR019956">
    <property type="entry name" value="Ubiquitin_dom"/>
</dbReference>
<dbReference type="Gene3D" id="3.10.20.90">
    <property type="entry name" value="Phosphatidylinositol 3-kinase Catalytic Subunit, Chain A, domain 1"/>
    <property type="match status" value="1"/>
</dbReference>